<sequence length="119" mass="13055">MTSPDGQYVRLHLAASWSLVLRPQSSTIPRMKGTPHGELPHVQSPLSSRQCKRRSGVPGAVVWCRRTLHPYAAVLQRQARGDRREVAEEGVQTPATAAKIVTKGTTSSVSAQKRRTHPP</sequence>
<reference evidence="1" key="1">
    <citation type="submission" date="2019-11" db="EMBL/GenBank/DDBJ databases">
        <title>Nori genome reveals adaptations in red seaweeds to the harsh intertidal environment.</title>
        <authorList>
            <person name="Wang D."/>
            <person name="Mao Y."/>
        </authorList>
    </citation>
    <scope>NUCLEOTIDE SEQUENCE</scope>
    <source>
        <tissue evidence="1">Gametophyte</tissue>
    </source>
</reference>
<gene>
    <name evidence="1" type="ORF">I4F81_012283</name>
</gene>
<evidence type="ECO:0000313" key="2">
    <source>
        <dbReference type="Proteomes" id="UP000798662"/>
    </source>
</evidence>
<name>A0ACC3CIX3_PYRYE</name>
<evidence type="ECO:0000313" key="1">
    <source>
        <dbReference type="EMBL" id="KAK1869818.1"/>
    </source>
</evidence>
<comment type="caution">
    <text evidence="1">The sequence shown here is derived from an EMBL/GenBank/DDBJ whole genome shotgun (WGS) entry which is preliminary data.</text>
</comment>
<accession>A0ACC3CIX3</accession>
<dbReference type="EMBL" id="CM020620">
    <property type="protein sequence ID" value="KAK1869818.1"/>
    <property type="molecule type" value="Genomic_DNA"/>
</dbReference>
<dbReference type="Proteomes" id="UP000798662">
    <property type="component" value="Chromosome 3"/>
</dbReference>
<keyword evidence="2" id="KW-1185">Reference proteome</keyword>
<organism evidence="1 2">
    <name type="scientific">Pyropia yezoensis</name>
    <name type="common">Susabi-nori</name>
    <name type="synonym">Porphyra yezoensis</name>
    <dbReference type="NCBI Taxonomy" id="2788"/>
    <lineage>
        <taxon>Eukaryota</taxon>
        <taxon>Rhodophyta</taxon>
        <taxon>Bangiophyceae</taxon>
        <taxon>Bangiales</taxon>
        <taxon>Bangiaceae</taxon>
        <taxon>Pyropia</taxon>
    </lineage>
</organism>
<proteinExistence type="predicted"/>
<protein>
    <submittedName>
        <fullName evidence="1">Uncharacterized protein</fullName>
    </submittedName>
</protein>